<organism evidence="1 2">
    <name type="scientific">Physcomitrium patens</name>
    <name type="common">Spreading-leaved earth moss</name>
    <name type="synonym">Physcomitrella patens</name>
    <dbReference type="NCBI Taxonomy" id="3218"/>
    <lineage>
        <taxon>Eukaryota</taxon>
        <taxon>Viridiplantae</taxon>
        <taxon>Streptophyta</taxon>
        <taxon>Embryophyta</taxon>
        <taxon>Bryophyta</taxon>
        <taxon>Bryophytina</taxon>
        <taxon>Bryopsida</taxon>
        <taxon>Funariidae</taxon>
        <taxon>Funariales</taxon>
        <taxon>Funariaceae</taxon>
        <taxon>Physcomitrium</taxon>
    </lineage>
</organism>
<name>A0A7I4EDQ4_PHYPA</name>
<dbReference type="EnsemblPlants" id="Pp3c8_20790V3.1">
    <property type="protein sequence ID" value="Pp3c8_20790V3.1"/>
    <property type="gene ID" value="Pp3c8_20790"/>
</dbReference>
<proteinExistence type="predicted"/>
<reference evidence="1 2" key="1">
    <citation type="journal article" date="2008" name="Science">
        <title>The Physcomitrella genome reveals evolutionary insights into the conquest of land by plants.</title>
        <authorList>
            <person name="Rensing S."/>
            <person name="Lang D."/>
            <person name="Zimmer A."/>
            <person name="Terry A."/>
            <person name="Salamov A."/>
            <person name="Shapiro H."/>
            <person name="Nishiyama T."/>
            <person name="Perroud P.-F."/>
            <person name="Lindquist E."/>
            <person name="Kamisugi Y."/>
            <person name="Tanahashi T."/>
            <person name="Sakakibara K."/>
            <person name="Fujita T."/>
            <person name="Oishi K."/>
            <person name="Shin-I T."/>
            <person name="Kuroki Y."/>
            <person name="Toyoda A."/>
            <person name="Suzuki Y."/>
            <person name="Hashimoto A."/>
            <person name="Yamaguchi K."/>
            <person name="Sugano A."/>
            <person name="Kohara Y."/>
            <person name="Fujiyama A."/>
            <person name="Anterola A."/>
            <person name="Aoki S."/>
            <person name="Ashton N."/>
            <person name="Barbazuk W.B."/>
            <person name="Barker E."/>
            <person name="Bennetzen J."/>
            <person name="Bezanilla M."/>
            <person name="Blankenship R."/>
            <person name="Cho S.H."/>
            <person name="Dutcher S."/>
            <person name="Estelle M."/>
            <person name="Fawcett J.A."/>
            <person name="Gundlach H."/>
            <person name="Hanada K."/>
            <person name="Heyl A."/>
            <person name="Hicks K.A."/>
            <person name="Hugh J."/>
            <person name="Lohr M."/>
            <person name="Mayer K."/>
            <person name="Melkozernov A."/>
            <person name="Murata T."/>
            <person name="Nelson D."/>
            <person name="Pils B."/>
            <person name="Prigge M."/>
            <person name="Reiss B."/>
            <person name="Renner T."/>
            <person name="Rombauts S."/>
            <person name="Rushton P."/>
            <person name="Sanderfoot A."/>
            <person name="Schween G."/>
            <person name="Shiu S.-H."/>
            <person name="Stueber K."/>
            <person name="Theodoulou F.L."/>
            <person name="Tu H."/>
            <person name="Van de Peer Y."/>
            <person name="Verrier P.J."/>
            <person name="Waters E."/>
            <person name="Wood A."/>
            <person name="Yang L."/>
            <person name="Cove D."/>
            <person name="Cuming A."/>
            <person name="Hasebe M."/>
            <person name="Lucas S."/>
            <person name="Mishler D.B."/>
            <person name="Reski R."/>
            <person name="Grigoriev I."/>
            <person name="Quatrano R.S."/>
            <person name="Boore J.L."/>
        </authorList>
    </citation>
    <scope>NUCLEOTIDE SEQUENCE [LARGE SCALE GENOMIC DNA]</scope>
    <source>
        <strain evidence="1 2">cv. Gransden 2004</strain>
    </source>
</reference>
<protein>
    <submittedName>
        <fullName evidence="1">Uncharacterized protein</fullName>
    </submittedName>
</protein>
<evidence type="ECO:0000313" key="2">
    <source>
        <dbReference type="Proteomes" id="UP000006727"/>
    </source>
</evidence>
<sequence length="116" mass="12271">MVQLLPPAPCKPLHWRTSNSAYGDFYVRVPAECTNNNNNKGVGAEASSSSISISKPCSSRSFIVDGSTAIAAAATSTTASTRAAMKEVQDMKATLECLEMKLRCKTPSKAGTVPMK</sequence>
<keyword evidence="2" id="KW-1185">Reference proteome</keyword>
<dbReference type="AlphaFoldDB" id="A0A7I4EDQ4"/>
<evidence type="ECO:0000313" key="1">
    <source>
        <dbReference type="EnsemblPlants" id="Pp3c8_20790V3.1"/>
    </source>
</evidence>
<dbReference type="EMBL" id="ABEU02000008">
    <property type="status" value="NOT_ANNOTATED_CDS"/>
    <property type="molecule type" value="Genomic_DNA"/>
</dbReference>
<reference evidence="1" key="3">
    <citation type="submission" date="2020-12" db="UniProtKB">
        <authorList>
            <consortium name="EnsemblPlants"/>
        </authorList>
    </citation>
    <scope>IDENTIFICATION</scope>
</reference>
<dbReference type="Proteomes" id="UP000006727">
    <property type="component" value="Chromosome 8"/>
</dbReference>
<dbReference type="Gramene" id="Pp3c8_20790V3.1">
    <property type="protein sequence ID" value="Pp3c8_20790V3.1"/>
    <property type="gene ID" value="Pp3c8_20790"/>
</dbReference>
<reference evidence="1 2" key="2">
    <citation type="journal article" date="2018" name="Plant J.">
        <title>The Physcomitrella patens chromosome-scale assembly reveals moss genome structure and evolution.</title>
        <authorList>
            <person name="Lang D."/>
            <person name="Ullrich K.K."/>
            <person name="Murat F."/>
            <person name="Fuchs J."/>
            <person name="Jenkins J."/>
            <person name="Haas F.B."/>
            <person name="Piednoel M."/>
            <person name="Gundlach H."/>
            <person name="Van Bel M."/>
            <person name="Meyberg R."/>
            <person name="Vives C."/>
            <person name="Morata J."/>
            <person name="Symeonidi A."/>
            <person name="Hiss M."/>
            <person name="Muchero W."/>
            <person name="Kamisugi Y."/>
            <person name="Saleh O."/>
            <person name="Blanc G."/>
            <person name="Decker E.L."/>
            <person name="van Gessel N."/>
            <person name="Grimwood J."/>
            <person name="Hayes R.D."/>
            <person name="Graham S.W."/>
            <person name="Gunter L.E."/>
            <person name="McDaniel S.F."/>
            <person name="Hoernstein S.N.W."/>
            <person name="Larsson A."/>
            <person name="Li F.W."/>
            <person name="Perroud P.F."/>
            <person name="Phillips J."/>
            <person name="Ranjan P."/>
            <person name="Rokshar D.S."/>
            <person name="Rothfels C.J."/>
            <person name="Schneider L."/>
            <person name="Shu S."/>
            <person name="Stevenson D.W."/>
            <person name="Thummler F."/>
            <person name="Tillich M."/>
            <person name="Villarreal Aguilar J.C."/>
            <person name="Widiez T."/>
            <person name="Wong G.K."/>
            <person name="Wymore A."/>
            <person name="Zhang Y."/>
            <person name="Zimmer A.D."/>
            <person name="Quatrano R.S."/>
            <person name="Mayer K.F.X."/>
            <person name="Goodstein D."/>
            <person name="Casacuberta J.M."/>
            <person name="Vandepoele K."/>
            <person name="Reski R."/>
            <person name="Cuming A.C."/>
            <person name="Tuskan G.A."/>
            <person name="Maumus F."/>
            <person name="Salse J."/>
            <person name="Schmutz J."/>
            <person name="Rensing S.A."/>
        </authorList>
    </citation>
    <scope>NUCLEOTIDE SEQUENCE [LARGE SCALE GENOMIC DNA]</scope>
    <source>
        <strain evidence="1 2">cv. Gransden 2004</strain>
    </source>
</reference>
<accession>A0A7I4EDQ4</accession>
<dbReference type="InParanoid" id="A0A7I4EDQ4"/>